<keyword evidence="2" id="KW-1185">Reference proteome</keyword>
<proteinExistence type="predicted"/>
<name>A0A9Q2HF71_9STAP</name>
<evidence type="ECO:0008006" key="3">
    <source>
        <dbReference type="Google" id="ProtNLM"/>
    </source>
</evidence>
<dbReference type="InterPro" id="IPR016181">
    <property type="entry name" value="Acyl_CoA_acyltransferase"/>
</dbReference>
<accession>A0A9Q2HF71</accession>
<dbReference type="EMBL" id="JACHHF010000002">
    <property type="protein sequence ID" value="MBB5175511.1"/>
    <property type="molecule type" value="Genomic_DNA"/>
</dbReference>
<evidence type="ECO:0000313" key="2">
    <source>
        <dbReference type="Proteomes" id="UP000579136"/>
    </source>
</evidence>
<sequence length="153" mass="18031">MGRDIWETKVRSIKLTDNLKDCAQLLSGLHNNSSEASLKQIKNFLSDNNYRIFGLYDPFNDWKLLSVITFSLDKLNDINIITVHDFITQIDERSKGYGEHLLAYVEEEWAEKKRYSSVIISINNKNERLENFLVNHMNYSFYKDKYIKNINNA</sequence>
<reference evidence="1 2" key="1">
    <citation type="submission" date="2020-08" db="EMBL/GenBank/DDBJ databases">
        <title>Genomic Encyclopedia of Type Strains, Phase IV (KMG-IV): sequencing the most valuable type-strain genomes for metagenomic binning, comparative biology and taxonomic classification.</title>
        <authorList>
            <person name="Goeker M."/>
        </authorList>
    </citation>
    <scope>NUCLEOTIDE SEQUENCE [LARGE SCALE GENOMIC DNA]</scope>
    <source>
        <strain evidence="1 2">DSM 19163</strain>
    </source>
</reference>
<dbReference type="RefSeq" id="WP_183672934.1">
    <property type="nucleotide sequence ID" value="NZ_CBCRYX010000001.1"/>
</dbReference>
<protein>
    <recommendedName>
        <fullName evidence="3">N-acetyltransferase domain-containing protein</fullName>
    </recommendedName>
</protein>
<dbReference type="SUPFAM" id="SSF55729">
    <property type="entry name" value="Acyl-CoA N-acyltransferases (Nat)"/>
    <property type="match status" value="1"/>
</dbReference>
<comment type="caution">
    <text evidence="1">The sequence shown here is derived from an EMBL/GenBank/DDBJ whole genome shotgun (WGS) entry which is preliminary data.</text>
</comment>
<dbReference type="Gene3D" id="3.40.630.30">
    <property type="match status" value="1"/>
</dbReference>
<organism evidence="1 2">
    <name type="scientific">Nosocomiicoccus ampullae</name>
    <dbReference type="NCBI Taxonomy" id="489910"/>
    <lineage>
        <taxon>Bacteria</taxon>
        <taxon>Bacillati</taxon>
        <taxon>Bacillota</taxon>
        <taxon>Bacilli</taxon>
        <taxon>Bacillales</taxon>
        <taxon>Staphylococcaceae</taxon>
        <taxon>Nosocomiicoccus</taxon>
    </lineage>
</organism>
<dbReference type="AlphaFoldDB" id="A0A9Q2HF71"/>
<gene>
    <name evidence="1" type="ORF">HNQ45_000381</name>
</gene>
<evidence type="ECO:0000313" key="1">
    <source>
        <dbReference type="EMBL" id="MBB5175511.1"/>
    </source>
</evidence>
<dbReference type="Proteomes" id="UP000579136">
    <property type="component" value="Unassembled WGS sequence"/>
</dbReference>